<evidence type="ECO:0000256" key="2">
    <source>
        <dbReference type="ARBA" id="ARBA00022525"/>
    </source>
</evidence>
<dbReference type="Pfam" id="PF15430">
    <property type="entry name" value="SVWC"/>
    <property type="match status" value="1"/>
</dbReference>
<evidence type="ECO:0000313" key="6">
    <source>
        <dbReference type="Proteomes" id="UP000791440"/>
    </source>
</evidence>
<keyword evidence="2" id="KW-0964">Secreted</keyword>
<dbReference type="GO" id="GO:0005576">
    <property type="term" value="C:extracellular region"/>
    <property type="evidence" value="ECO:0007669"/>
    <property type="project" value="UniProtKB-SubCell"/>
</dbReference>
<protein>
    <recommendedName>
        <fullName evidence="4">Single domain-containing protein</fullName>
    </recommendedName>
</protein>
<feature type="domain" description="Single" evidence="4">
    <location>
        <begin position="38"/>
        <end position="102"/>
    </location>
</feature>
<dbReference type="SMART" id="SM01318">
    <property type="entry name" value="SVWC"/>
    <property type="match status" value="1"/>
</dbReference>
<name>A0A922CZW3_MANSE</name>
<evidence type="ECO:0000313" key="5">
    <source>
        <dbReference type="EMBL" id="KAG6463323.1"/>
    </source>
</evidence>
<keyword evidence="6" id="KW-1185">Reference proteome</keyword>
<sequence length="116" mass="12948">MMLRSVVVLCIFIPIVYSSISLGPHQPKPEKFKEAEGCYVEELDEVLPFGQGRSSKKECLEYFCYEKSLSYASCGFVEALPPCTVLEEKGKPYPDCCQRVVCPSDNITNADGLLIQ</sequence>
<comment type="subcellular location">
    <subcellularLocation>
        <location evidence="1">Secreted</location>
    </subcellularLocation>
</comment>
<dbReference type="Proteomes" id="UP000791440">
    <property type="component" value="Unassembled WGS sequence"/>
</dbReference>
<reference evidence="5" key="1">
    <citation type="journal article" date="2016" name="Insect Biochem. Mol. Biol.">
        <title>Multifaceted biological insights from a draft genome sequence of the tobacco hornworm moth, Manduca sexta.</title>
        <authorList>
            <person name="Kanost M.R."/>
            <person name="Arrese E.L."/>
            <person name="Cao X."/>
            <person name="Chen Y.R."/>
            <person name="Chellapilla S."/>
            <person name="Goldsmith M.R."/>
            <person name="Grosse-Wilde E."/>
            <person name="Heckel D.G."/>
            <person name="Herndon N."/>
            <person name="Jiang H."/>
            <person name="Papanicolaou A."/>
            <person name="Qu J."/>
            <person name="Soulages J.L."/>
            <person name="Vogel H."/>
            <person name="Walters J."/>
            <person name="Waterhouse R.M."/>
            <person name="Ahn S.J."/>
            <person name="Almeida F.C."/>
            <person name="An C."/>
            <person name="Aqrawi P."/>
            <person name="Bretschneider A."/>
            <person name="Bryant W.B."/>
            <person name="Bucks S."/>
            <person name="Chao H."/>
            <person name="Chevignon G."/>
            <person name="Christen J.M."/>
            <person name="Clarke D.F."/>
            <person name="Dittmer N.T."/>
            <person name="Ferguson L.C.F."/>
            <person name="Garavelou S."/>
            <person name="Gordon K.H.J."/>
            <person name="Gunaratna R.T."/>
            <person name="Han Y."/>
            <person name="Hauser F."/>
            <person name="He Y."/>
            <person name="Heidel-Fischer H."/>
            <person name="Hirsh A."/>
            <person name="Hu Y."/>
            <person name="Jiang H."/>
            <person name="Kalra D."/>
            <person name="Klinner C."/>
            <person name="Konig C."/>
            <person name="Kovar C."/>
            <person name="Kroll A.R."/>
            <person name="Kuwar S.S."/>
            <person name="Lee S.L."/>
            <person name="Lehman R."/>
            <person name="Li K."/>
            <person name="Li Z."/>
            <person name="Liang H."/>
            <person name="Lovelace S."/>
            <person name="Lu Z."/>
            <person name="Mansfield J.H."/>
            <person name="McCulloch K.J."/>
            <person name="Mathew T."/>
            <person name="Morton B."/>
            <person name="Muzny D.M."/>
            <person name="Neunemann D."/>
            <person name="Ongeri F."/>
            <person name="Pauchet Y."/>
            <person name="Pu L.L."/>
            <person name="Pyrousis I."/>
            <person name="Rao X.J."/>
            <person name="Redding A."/>
            <person name="Roesel C."/>
            <person name="Sanchez-Gracia A."/>
            <person name="Schaack S."/>
            <person name="Shukla A."/>
            <person name="Tetreau G."/>
            <person name="Wang Y."/>
            <person name="Xiong G.H."/>
            <person name="Traut W."/>
            <person name="Walsh T.K."/>
            <person name="Worley K.C."/>
            <person name="Wu D."/>
            <person name="Wu W."/>
            <person name="Wu Y.Q."/>
            <person name="Zhang X."/>
            <person name="Zou Z."/>
            <person name="Zucker H."/>
            <person name="Briscoe A.D."/>
            <person name="Burmester T."/>
            <person name="Clem R.J."/>
            <person name="Feyereisen R."/>
            <person name="Grimmelikhuijzen C.J.P."/>
            <person name="Hamodrakas S.J."/>
            <person name="Hansson B.S."/>
            <person name="Huguet E."/>
            <person name="Jermiin L.S."/>
            <person name="Lan Q."/>
            <person name="Lehman H.K."/>
            <person name="Lorenzen M."/>
            <person name="Merzendorfer H."/>
            <person name="Michalopoulos I."/>
            <person name="Morton D.B."/>
            <person name="Muthukrishnan S."/>
            <person name="Oakeshott J.G."/>
            <person name="Palmer W."/>
            <person name="Park Y."/>
            <person name="Passarelli A.L."/>
            <person name="Rozas J."/>
            <person name="Schwartz L.M."/>
            <person name="Smith W."/>
            <person name="Southgate A."/>
            <person name="Vilcinskas A."/>
            <person name="Vogt R."/>
            <person name="Wang P."/>
            <person name="Werren J."/>
            <person name="Yu X.Q."/>
            <person name="Zhou J.J."/>
            <person name="Brown S.J."/>
            <person name="Scherer S.E."/>
            <person name="Richards S."/>
            <person name="Blissard G.W."/>
        </authorList>
    </citation>
    <scope>NUCLEOTIDE SEQUENCE</scope>
</reference>
<comment type="caution">
    <text evidence="5">The sequence shown here is derived from an EMBL/GenBank/DDBJ whole genome shotgun (WGS) entry which is preliminary data.</text>
</comment>
<feature type="chain" id="PRO_5037206025" description="Single domain-containing protein" evidence="3">
    <location>
        <begin position="19"/>
        <end position="116"/>
    </location>
</feature>
<feature type="signal peptide" evidence="3">
    <location>
        <begin position="1"/>
        <end position="18"/>
    </location>
</feature>
<dbReference type="EMBL" id="JH668969">
    <property type="protein sequence ID" value="KAG6463323.1"/>
    <property type="molecule type" value="Genomic_DNA"/>
</dbReference>
<dbReference type="AlphaFoldDB" id="A0A922CZW3"/>
<keyword evidence="3" id="KW-0732">Signal</keyword>
<gene>
    <name evidence="5" type="ORF">O3G_MSEX013805</name>
</gene>
<organism evidence="5 6">
    <name type="scientific">Manduca sexta</name>
    <name type="common">Tobacco hawkmoth</name>
    <name type="synonym">Tobacco hornworm</name>
    <dbReference type="NCBI Taxonomy" id="7130"/>
    <lineage>
        <taxon>Eukaryota</taxon>
        <taxon>Metazoa</taxon>
        <taxon>Ecdysozoa</taxon>
        <taxon>Arthropoda</taxon>
        <taxon>Hexapoda</taxon>
        <taxon>Insecta</taxon>
        <taxon>Pterygota</taxon>
        <taxon>Neoptera</taxon>
        <taxon>Endopterygota</taxon>
        <taxon>Lepidoptera</taxon>
        <taxon>Glossata</taxon>
        <taxon>Ditrysia</taxon>
        <taxon>Bombycoidea</taxon>
        <taxon>Sphingidae</taxon>
        <taxon>Sphinginae</taxon>
        <taxon>Sphingini</taxon>
        <taxon>Manduca</taxon>
    </lineage>
</organism>
<evidence type="ECO:0000259" key="4">
    <source>
        <dbReference type="SMART" id="SM01318"/>
    </source>
</evidence>
<dbReference type="InterPro" id="IPR029277">
    <property type="entry name" value="SVWC_dom"/>
</dbReference>
<reference evidence="5" key="2">
    <citation type="submission" date="2020-12" db="EMBL/GenBank/DDBJ databases">
        <authorList>
            <person name="Kanost M."/>
        </authorList>
    </citation>
    <scope>NUCLEOTIDE SEQUENCE</scope>
</reference>
<proteinExistence type="predicted"/>
<evidence type="ECO:0000256" key="1">
    <source>
        <dbReference type="ARBA" id="ARBA00004613"/>
    </source>
</evidence>
<accession>A0A922CZW3</accession>
<evidence type="ECO:0000256" key="3">
    <source>
        <dbReference type="SAM" id="SignalP"/>
    </source>
</evidence>